<evidence type="ECO:0000256" key="1">
    <source>
        <dbReference type="SAM" id="MobiDB-lite"/>
    </source>
</evidence>
<feature type="region of interest" description="Disordered" evidence="1">
    <location>
        <begin position="1"/>
        <end position="52"/>
    </location>
</feature>
<accession>A0AA88M591</accession>
<evidence type="ECO:0000313" key="2">
    <source>
        <dbReference type="EMBL" id="KAK2830926.1"/>
    </source>
</evidence>
<organism evidence="2 3">
    <name type="scientific">Channa striata</name>
    <name type="common">Snakehead murrel</name>
    <name type="synonym">Ophicephalus striatus</name>
    <dbReference type="NCBI Taxonomy" id="64152"/>
    <lineage>
        <taxon>Eukaryota</taxon>
        <taxon>Metazoa</taxon>
        <taxon>Chordata</taxon>
        <taxon>Craniata</taxon>
        <taxon>Vertebrata</taxon>
        <taxon>Euteleostomi</taxon>
        <taxon>Actinopterygii</taxon>
        <taxon>Neopterygii</taxon>
        <taxon>Teleostei</taxon>
        <taxon>Neoteleostei</taxon>
        <taxon>Acanthomorphata</taxon>
        <taxon>Anabantaria</taxon>
        <taxon>Anabantiformes</taxon>
        <taxon>Channoidei</taxon>
        <taxon>Channidae</taxon>
        <taxon>Channa</taxon>
    </lineage>
</organism>
<keyword evidence="3" id="KW-1185">Reference proteome</keyword>
<dbReference type="AlphaFoldDB" id="A0AA88M591"/>
<gene>
    <name evidence="2" type="ORF">Q5P01_018857</name>
</gene>
<sequence length="128" mass="14626">MNQCEDTEDGVPPSKTTVCGGPERQTKDQRMKKQRPVSAEPSCVSMKSDRSMGHFITFKDEQPTDRRVDQQISEVHSDQSVQQHQPDLDSIFMVLEDNIVDFVKNQLKEIQRVLRPDYAGCSESQREG</sequence>
<comment type="caution">
    <text evidence="2">The sequence shown here is derived from an EMBL/GenBank/DDBJ whole genome shotgun (WGS) entry which is preliminary data.</text>
</comment>
<evidence type="ECO:0000313" key="3">
    <source>
        <dbReference type="Proteomes" id="UP001187415"/>
    </source>
</evidence>
<dbReference type="Proteomes" id="UP001187415">
    <property type="component" value="Unassembled WGS sequence"/>
</dbReference>
<proteinExistence type="predicted"/>
<name>A0AA88M591_CHASR</name>
<dbReference type="EMBL" id="JAUPFM010000014">
    <property type="protein sequence ID" value="KAK2830926.1"/>
    <property type="molecule type" value="Genomic_DNA"/>
</dbReference>
<protein>
    <submittedName>
        <fullName evidence="2">Uncharacterized protein</fullName>
    </submittedName>
</protein>
<reference evidence="2" key="1">
    <citation type="submission" date="2023-07" db="EMBL/GenBank/DDBJ databases">
        <title>Chromosome-level Genome Assembly of Striped Snakehead (Channa striata).</title>
        <authorList>
            <person name="Liu H."/>
        </authorList>
    </citation>
    <scope>NUCLEOTIDE SEQUENCE</scope>
    <source>
        <strain evidence="2">Gz</strain>
        <tissue evidence="2">Muscle</tissue>
    </source>
</reference>